<dbReference type="SMART" id="SM00192">
    <property type="entry name" value="LDLa"/>
    <property type="match status" value="2"/>
</dbReference>
<feature type="disulfide bond" evidence="2">
    <location>
        <begin position="122"/>
        <end position="140"/>
    </location>
</feature>
<dbReference type="Gene3D" id="4.10.400.10">
    <property type="entry name" value="Low-density Lipoprotein Receptor"/>
    <property type="match status" value="2"/>
</dbReference>
<dbReference type="AlphaFoldDB" id="A0A7R9GUN8"/>
<dbReference type="PRINTS" id="PR00261">
    <property type="entry name" value="LDLRECEPTOR"/>
</dbReference>
<evidence type="ECO:0000259" key="5">
    <source>
        <dbReference type="PROSITE" id="PS50923"/>
    </source>
</evidence>
<dbReference type="InterPro" id="IPR036055">
    <property type="entry name" value="LDL_receptor-like_sf"/>
</dbReference>
<dbReference type="InterPro" id="IPR043504">
    <property type="entry name" value="Peptidase_S1_PA_chymotrypsin"/>
</dbReference>
<dbReference type="SUPFAM" id="SSF57535">
    <property type="entry name" value="Complement control module/SCR domain"/>
    <property type="match status" value="2"/>
</dbReference>
<dbReference type="InterPro" id="IPR001254">
    <property type="entry name" value="Trypsin_dom"/>
</dbReference>
<gene>
    <name evidence="6" type="ORF">TPSB3V08_LOCUS1529</name>
</gene>
<dbReference type="Pfam" id="PF00089">
    <property type="entry name" value="Trypsin"/>
    <property type="match status" value="2"/>
</dbReference>
<keyword evidence="1 2" id="KW-1015">Disulfide bond</keyword>
<feature type="disulfide bond" evidence="2">
    <location>
        <begin position="81"/>
        <end position="99"/>
    </location>
</feature>
<feature type="domain" description="Sushi" evidence="5">
    <location>
        <begin position="240"/>
        <end position="303"/>
    </location>
</feature>
<dbReference type="SMART" id="SM00020">
    <property type="entry name" value="Tryp_SPc"/>
    <property type="match status" value="1"/>
</dbReference>
<dbReference type="PROSITE" id="PS50240">
    <property type="entry name" value="TRYPSIN_DOM"/>
    <property type="match status" value="1"/>
</dbReference>
<dbReference type="EMBL" id="OD000552">
    <property type="protein sequence ID" value="CAD7398146.1"/>
    <property type="molecule type" value="Genomic_DNA"/>
</dbReference>
<name>A0A7R9GUN8_TIMPO</name>
<organism evidence="6">
    <name type="scientific">Timema poppense</name>
    <name type="common">Walking stick</name>
    <dbReference type="NCBI Taxonomy" id="170557"/>
    <lineage>
        <taxon>Eukaryota</taxon>
        <taxon>Metazoa</taxon>
        <taxon>Ecdysozoa</taxon>
        <taxon>Arthropoda</taxon>
        <taxon>Hexapoda</taxon>
        <taxon>Insecta</taxon>
        <taxon>Pterygota</taxon>
        <taxon>Neoptera</taxon>
        <taxon>Polyneoptera</taxon>
        <taxon>Phasmatodea</taxon>
        <taxon>Timematodea</taxon>
        <taxon>Timematoidea</taxon>
        <taxon>Timematidae</taxon>
        <taxon>Timema</taxon>
    </lineage>
</organism>
<feature type="domain" description="Peptidase S1" evidence="4">
    <location>
        <begin position="316"/>
        <end position="529"/>
    </location>
</feature>
<dbReference type="PROSITE" id="PS00134">
    <property type="entry name" value="TRYPSIN_HIS"/>
    <property type="match status" value="1"/>
</dbReference>
<feature type="domain" description="Sushi" evidence="5">
    <location>
        <begin position="158"/>
        <end position="223"/>
    </location>
</feature>
<keyword evidence="3" id="KW-0768">Sushi</keyword>
<dbReference type="FunFam" id="2.40.10.10:FF:000068">
    <property type="entry name" value="transmembrane protease serine 2"/>
    <property type="match status" value="1"/>
</dbReference>
<dbReference type="InterPro" id="IPR018114">
    <property type="entry name" value="TRYPSIN_HIS"/>
</dbReference>
<dbReference type="PANTHER" id="PTHR24252:SF7">
    <property type="entry name" value="HYALIN"/>
    <property type="match status" value="1"/>
</dbReference>
<dbReference type="Gene3D" id="2.40.10.10">
    <property type="entry name" value="Trypsin-like serine proteases"/>
    <property type="match status" value="2"/>
</dbReference>
<dbReference type="PROSITE" id="PS50068">
    <property type="entry name" value="LDLRA_2"/>
    <property type="match status" value="2"/>
</dbReference>
<dbReference type="InterPro" id="IPR002172">
    <property type="entry name" value="LDrepeatLR_classA_rpt"/>
</dbReference>
<feature type="disulfide bond" evidence="2">
    <location>
        <begin position="115"/>
        <end position="127"/>
    </location>
</feature>
<evidence type="ECO:0000256" key="2">
    <source>
        <dbReference type="PROSITE-ProRule" id="PRU00124"/>
    </source>
</evidence>
<dbReference type="PROSITE" id="PS50923">
    <property type="entry name" value="SUSHI"/>
    <property type="match status" value="2"/>
</dbReference>
<dbReference type="SUPFAM" id="SSF57424">
    <property type="entry name" value="LDL receptor-like module"/>
    <property type="match status" value="2"/>
</dbReference>
<comment type="caution">
    <text evidence="3">Lacks conserved residue(s) required for the propagation of feature annotation.</text>
</comment>
<accession>A0A7R9GUN8</accession>
<dbReference type="CDD" id="cd00190">
    <property type="entry name" value="Tryp_SPc"/>
    <property type="match status" value="1"/>
</dbReference>
<evidence type="ECO:0000259" key="4">
    <source>
        <dbReference type="PROSITE" id="PS50240"/>
    </source>
</evidence>
<dbReference type="InterPro" id="IPR023415">
    <property type="entry name" value="LDLR_class-A_CS"/>
</dbReference>
<dbReference type="InterPro" id="IPR000436">
    <property type="entry name" value="Sushi_SCR_CCP_dom"/>
</dbReference>
<dbReference type="CDD" id="cd00112">
    <property type="entry name" value="LDLa"/>
    <property type="match status" value="2"/>
</dbReference>
<dbReference type="Pfam" id="PF00084">
    <property type="entry name" value="Sushi"/>
    <property type="match status" value="2"/>
</dbReference>
<dbReference type="SMART" id="SM00032">
    <property type="entry name" value="CCP"/>
    <property type="match status" value="2"/>
</dbReference>
<dbReference type="Gene3D" id="2.10.70.10">
    <property type="entry name" value="Complement Module, domain 1"/>
    <property type="match status" value="2"/>
</dbReference>
<dbReference type="PANTHER" id="PTHR24252">
    <property type="entry name" value="ACROSIN-RELATED"/>
    <property type="match status" value="1"/>
</dbReference>
<dbReference type="PROSITE" id="PS01209">
    <property type="entry name" value="LDLRA_1"/>
    <property type="match status" value="1"/>
</dbReference>
<dbReference type="InterPro" id="IPR035976">
    <property type="entry name" value="Sushi/SCR/CCP_sf"/>
</dbReference>
<evidence type="ECO:0000313" key="6">
    <source>
        <dbReference type="EMBL" id="CAD7398146.1"/>
    </source>
</evidence>
<protein>
    <submittedName>
        <fullName evidence="6">Uncharacterized protein</fullName>
    </submittedName>
</protein>
<dbReference type="SUPFAM" id="SSF50494">
    <property type="entry name" value="Trypsin-like serine proteases"/>
    <property type="match status" value="1"/>
</dbReference>
<dbReference type="InterPro" id="IPR009003">
    <property type="entry name" value="Peptidase_S1_PA"/>
</dbReference>
<proteinExistence type="predicted"/>
<reference evidence="6" key="1">
    <citation type="submission" date="2020-11" db="EMBL/GenBank/DDBJ databases">
        <authorList>
            <person name="Tran Van P."/>
        </authorList>
    </citation>
    <scope>NUCLEOTIDE SEQUENCE</scope>
</reference>
<evidence type="ECO:0000256" key="3">
    <source>
        <dbReference type="PROSITE-ProRule" id="PRU00302"/>
    </source>
</evidence>
<dbReference type="GO" id="GO:0004252">
    <property type="term" value="F:serine-type endopeptidase activity"/>
    <property type="evidence" value="ECO:0007669"/>
    <property type="project" value="InterPro"/>
</dbReference>
<sequence length="551" mass="60502">MSPPGELQHDPHVRPHCDKDLDFLSLALNSAFHESTVATTSAFLANWARIESYPVAIWDVDPLVGDTGDSTYYERLGEWRCSSGQCIGPREVCNGHPDCNDGSDETMDLCFDQVCPKNMFRCHYGGCINSNLTCNDEPDCSDWSDETPDMCGQNENGGGCSLPAPSAHARYVASNCPSCRPGAMVTQYQVLNYSCEAGHTLQGSASVYCHNSVWVPRLPTCGPVSGAVTCPAIVSPRLTVSCESHSGNRKGWLPCDSPVPVGTVVRYQCRRYYQPDGSEHEDNTEAECLRSGHWSRELLRCKPECGHIGTEVTPLVVHGLSAPFGFYPWQSALYVLQAGNWSFWCGGSLLNENAVITAGHCVWKVSPGTLRVALGKYYRDFNKQQDFTQIRDVKEIVIQPAYQDLGGNYGSDIAVLLMASPIEFSPVVRPVCIDWELDHMSRDLEDGNFGTLLGVLTLYGHRLQGTGVCNGDSGGGLVFHGPDPNSKWFLQGIVSVSPRRKGTSLCNPTYYTVFTKVGVYVRWLQSVLAPLEPPTLKNTTEGEALIQHLHF</sequence>
<evidence type="ECO:0000256" key="1">
    <source>
        <dbReference type="ARBA" id="ARBA00023157"/>
    </source>
</evidence>
<dbReference type="CDD" id="cd00033">
    <property type="entry name" value="CCP"/>
    <property type="match status" value="2"/>
</dbReference>
<dbReference type="Pfam" id="PF00057">
    <property type="entry name" value="Ldl_recept_a"/>
    <property type="match status" value="2"/>
</dbReference>
<dbReference type="GO" id="GO:0006508">
    <property type="term" value="P:proteolysis"/>
    <property type="evidence" value="ECO:0007669"/>
    <property type="project" value="InterPro"/>
</dbReference>